<evidence type="ECO:0000256" key="6">
    <source>
        <dbReference type="ARBA" id="ARBA00023136"/>
    </source>
</evidence>
<dbReference type="PROSITE" id="PS50850">
    <property type="entry name" value="MFS"/>
    <property type="match status" value="1"/>
</dbReference>
<feature type="transmembrane region" description="Helical" evidence="7">
    <location>
        <begin position="121"/>
        <end position="145"/>
    </location>
</feature>
<keyword evidence="6 7" id="KW-0472">Membrane</keyword>
<feature type="transmembrane region" description="Helical" evidence="7">
    <location>
        <begin position="347"/>
        <end position="370"/>
    </location>
</feature>
<dbReference type="RefSeq" id="XP_062632303.1">
    <property type="nucleotide sequence ID" value="XM_062776319.1"/>
</dbReference>
<evidence type="ECO:0000256" key="4">
    <source>
        <dbReference type="ARBA" id="ARBA00022692"/>
    </source>
</evidence>
<feature type="transmembrane region" description="Helical" evidence="7">
    <location>
        <begin position="67"/>
        <end position="85"/>
    </location>
</feature>
<dbReference type="InterPro" id="IPR050360">
    <property type="entry name" value="MFS_Sugar_Transporters"/>
</dbReference>
<feature type="transmembrane region" description="Helical" evidence="7">
    <location>
        <begin position="465"/>
        <end position="486"/>
    </location>
</feature>
<feature type="transmembrane region" description="Helical" evidence="7">
    <location>
        <begin position="376"/>
        <end position="393"/>
    </location>
</feature>
<comment type="subcellular location">
    <subcellularLocation>
        <location evidence="1">Membrane</location>
        <topology evidence="1">Multi-pass membrane protein</topology>
    </subcellularLocation>
</comment>
<dbReference type="GeneID" id="87812919"/>
<proteinExistence type="inferred from homology"/>
<dbReference type="Pfam" id="PF00083">
    <property type="entry name" value="Sugar_tr"/>
    <property type="match status" value="1"/>
</dbReference>
<keyword evidence="10" id="KW-1185">Reference proteome</keyword>
<evidence type="ECO:0000256" key="5">
    <source>
        <dbReference type="ARBA" id="ARBA00022989"/>
    </source>
</evidence>
<evidence type="ECO:0000313" key="9">
    <source>
        <dbReference type="EMBL" id="WOO86277.1"/>
    </source>
</evidence>
<feature type="transmembrane region" description="Helical" evidence="7">
    <location>
        <begin position="188"/>
        <end position="210"/>
    </location>
</feature>
<feature type="transmembrane region" description="Helical" evidence="7">
    <location>
        <begin position="319"/>
        <end position="340"/>
    </location>
</feature>
<evidence type="ECO:0000256" key="1">
    <source>
        <dbReference type="ARBA" id="ARBA00004141"/>
    </source>
</evidence>
<evidence type="ECO:0000259" key="8">
    <source>
        <dbReference type="PROSITE" id="PS50850"/>
    </source>
</evidence>
<evidence type="ECO:0000256" key="3">
    <source>
        <dbReference type="ARBA" id="ARBA00022448"/>
    </source>
</evidence>
<dbReference type="FunFam" id="1.20.1250.20:FF:000134">
    <property type="entry name" value="MFS sugar transporter protein"/>
    <property type="match status" value="1"/>
</dbReference>
<feature type="transmembrane region" description="Helical" evidence="7">
    <location>
        <begin position="26"/>
        <end position="47"/>
    </location>
</feature>
<keyword evidence="3" id="KW-0813">Transport</keyword>
<comment type="similarity">
    <text evidence="2">Belongs to the major facilitator superfamily. Sugar transporter (TC 2.A.1.1) family.</text>
</comment>
<dbReference type="InterPro" id="IPR020846">
    <property type="entry name" value="MFS_dom"/>
</dbReference>
<reference evidence="9" key="1">
    <citation type="submission" date="2023-10" db="EMBL/GenBank/DDBJ databases">
        <authorList>
            <person name="Noh H."/>
        </authorList>
    </citation>
    <scope>NUCLEOTIDE SEQUENCE</scope>
    <source>
        <strain evidence="9">DUCC4014</strain>
    </source>
</reference>
<dbReference type="SUPFAM" id="SSF103473">
    <property type="entry name" value="MFS general substrate transporter"/>
    <property type="match status" value="1"/>
</dbReference>
<accession>A0AAF1BMI0</accession>
<sequence>MPSEYKGLHNNTAPQWWRDPCLRRNVVWVALCALCTVYGGFDGSLFGGLQAVPKWFEQFPALKNPDTLGLINACGAFPNLIMPLVGSWMGDRFGRRLPNIIAVIGVIAFAIMQAFSNTLGMWAAARVLITTFSALSAPTGPALLVELAHPRYRSTASALNMSGWYVGSIIGGWAGYGAYMNYRESHWSWRLPCLIQFVIPTFVLVGFILIPESPRWLISKGRLEEARKVLAREHANGDENDPLVNFEMDEIQQALVEEKAINSGAGSWFSLFKTPGNRKRLFIMLHVVIGAQWCGNGVIGYYFVPVLKSVGITSASQQLLLNSGMNIWNLFLAGGAALTIERFGRRPLFLASTTGMLISMVVITGCSAAFSKTGNSSAGIAVVAFLFLFNGSYDIAMTPMNVAYNVEIFVSPRPSSQPHVATDASSHPQPFAIRSKGMGVWQVTQAVFIIYNSYVNPIALSKIHYWYYLVYVGILIYLTIIIYLFFPETKGLTLEEVAVKFDGPQMGELIHSQEKAEIQHIDDAESDDGKQVTAK</sequence>
<protein>
    <submittedName>
        <fullName evidence="9">Lactose permease</fullName>
    </submittedName>
</protein>
<dbReference type="PROSITE" id="PS00216">
    <property type="entry name" value="SUGAR_TRANSPORT_1"/>
    <property type="match status" value="1"/>
</dbReference>
<evidence type="ECO:0000313" key="10">
    <source>
        <dbReference type="Proteomes" id="UP000827549"/>
    </source>
</evidence>
<dbReference type="InterPro" id="IPR036259">
    <property type="entry name" value="MFS_trans_sf"/>
</dbReference>
<feature type="transmembrane region" description="Helical" evidence="7">
    <location>
        <begin position="97"/>
        <end position="115"/>
    </location>
</feature>
<dbReference type="AlphaFoldDB" id="A0AAF1BMI0"/>
<keyword evidence="4 7" id="KW-0812">Transmembrane</keyword>
<evidence type="ECO:0000256" key="7">
    <source>
        <dbReference type="SAM" id="Phobius"/>
    </source>
</evidence>
<feature type="transmembrane region" description="Helical" evidence="7">
    <location>
        <begin position="157"/>
        <end position="176"/>
    </location>
</feature>
<feature type="transmembrane region" description="Helical" evidence="7">
    <location>
        <begin position="281"/>
        <end position="304"/>
    </location>
</feature>
<organism evidence="9 10">
    <name type="scientific">Vanrija pseudolonga</name>
    <dbReference type="NCBI Taxonomy" id="143232"/>
    <lineage>
        <taxon>Eukaryota</taxon>
        <taxon>Fungi</taxon>
        <taxon>Dikarya</taxon>
        <taxon>Basidiomycota</taxon>
        <taxon>Agaricomycotina</taxon>
        <taxon>Tremellomycetes</taxon>
        <taxon>Trichosporonales</taxon>
        <taxon>Trichosporonaceae</taxon>
        <taxon>Vanrija</taxon>
    </lineage>
</organism>
<dbReference type="PANTHER" id="PTHR48022:SF52">
    <property type="entry name" value="SUGAR TRANSPORTER, PUTATIVE-RELATED"/>
    <property type="match status" value="1"/>
</dbReference>
<dbReference type="Gene3D" id="1.20.1250.20">
    <property type="entry name" value="MFS general substrate transporter like domains"/>
    <property type="match status" value="1"/>
</dbReference>
<dbReference type="Proteomes" id="UP000827549">
    <property type="component" value="Chromosome 7"/>
</dbReference>
<dbReference type="PANTHER" id="PTHR48022">
    <property type="entry name" value="PLASTIDIC GLUCOSE TRANSPORTER 4"/>
    <property type="match status" value="1"/>
</dbReference>
<evidence type="ECO:0000256" key="2">
    <source>
        <dbReference type="ARBA" id="ARBA00010992"/>
    </source>
</evidence>
<keyword evidence="5 7" id="KW-1133">Transmembrane helix</keyword>
<dbReference type="EMBL" id="CP086720">
    <property type="protein sequence ID" value="WOO86277.1"/>
    <property type="molecule type" value="Genomic_DNA"/>
</dbReference>
<dbReference type="InterPro" id="IPR005829">
    <property type="entry name" value="Sugar_transporter_CS"/>
</dbReference>
<dbReference type="GO" id="GO:0005351">
    <property type="term" value="F:carbohydrate:proton symporter activity"/>
    <property type="evidence" value="ECO:0007669"/>
    <property type="project" value="TreeGrafter"/>
</dbReference>
<dbReference type="GO" id="GO:0016020">
    <property type="term" value="C:membrane"/>
    <property type="evidence" value="ECO:0007669"/>
    <property type="project" value="UniProtKB-SubCell"/>
</dbReference>
<name>A0AAF1BMI0_9TREE</name>
<dbReference type="InterPro" id="IPR005828">
    <property type="entry name" value="MFS_sugar_transport-like"/>
</dbReference>
<feature type="domain" description="Major facilitator superfamily (MFS) profile" evidence="8">
    <location>
        <begin position="28"/>
        <end position="490"/>
    </location>
</feature>
<gene>
    <name evidence="9" type="primary">LAC12_17</name>
    <name evidence="9" type="ORF">LOC62_07G009758</name>
</gene>